<evidence type="ECO:0000259" key="5">
    <source>
        <dbReference type="PROSITE" id="PS50977"/>
    </source>
</evidence>
<keyword evidence="2 4" id="KW-0238">DNA-binding</keyword>
<evidence type="ECO:0000256" key="1">
    <source>
        <dbReference type="ARBA" id="ARBA00023015"/>
    </source>
</evidence>
<feature type="domain" description="HTH tetR-type" evidence="5">
    <location>
        <begin position="6"/>
        <end position="66"/>
    </location>
</feature>
<evidence type="ECO:0000313" key="6">
    <source>
        <dbReference type="EMBL" id="MEB3514363.1"/>
    </source>
</evidence>
<dbReference type="PANTHER" id="PTHR47506">
    <property type="entry name" value="TRANSCRIPTIONAL REGULATORY PROTEIN"/>
    <property type="match status" value="1"/>
</dbReference>
<dbReference type="Proteomes" id="UP001348098">
    <property type="component" value="Unassembled WGS sequence"/>
</dbReference>
<dbReference type="SUPFAM" id="SSF46689">
    <property type="entry name" value="Homeodomain-like"/>
    <property type="match status" value="1"/>
</dbReference>
<dbReference type="PANTHER" id="PTHR47506:SF6">
    <property type="entry name" value="HTH-TYPE TRANSCRIPTIONAL REPRESSOR NEMR"/>
    <property type="match status" value="1"/>
</dbReference>
<dbReference type="Pfam" id="PF00440">
    <property type="entry name" value="TetR_N"/>
    <property type="match status" value="1"/>
</dbReference>
<sequence length="197" mass="21145">MTVIADPGRTALLIAGTVVAEREGLHRLSVNAVVEEAGMAKGTFYHHFVNRRSYVIALHRRFFDALSQSVAAALAGIPPGVERIAPSLDAFLDACLHARGTEAFMVQARTDPDLREEIGRRHELFIAVGRPDMAAAGWPDPDAASRMKVAMVGEICLAELTARRARPDLRIAAVRMLTANRTGPLAAQPPETGASAT</sequence>
<name>A0ABU6B3L4_9NOCA</name>
<comment type="caution">
    <text evidence="6">The sequence shown here is derived from an EMBL/GenBank/DDBJ whole genome shotgun (WGS) entry which is preliminary data.</text>
</comment>
<dbReference type="EMBL" id="JAYKYQ010000017">
    <property type="protein sequence ID" value="MEB3514363.1"/>
    <property type="molecule type" value="Genomic_DNA"/>
</dbReference>
<dbReference type="Gene3D" id="1.10.357.10">
    <property type="entry name" value="Tetracycline Repressor, domain 2"/>
    <property type="match status" value="1"/>
</dbReference>
<evidence type="ECO:0000256" key="4">
    <source>
        <dbReference type="PROSITE-ProRule" id="PRU00335"/>
    </source>
</evidence>
<dbReference type="RefSeq" id="WP_195083074.1">
    <property type="nucleotide sequence ID" value="NZ_JAYESH010000019.1"/>
</dbReference>
<proteinExistence type="predicted"/>
<keyword evidence="7" id="KW-1185">Reference proteome</keyword>
<dbReference type="PROSITE" id="PS50977">
    <property type="entry name" value="HTH_TETR_2"/>
    <property type="match status" value="1"/>
</dbReference>
<reference evidence="6 7" key="1">
    <citation type="submission" date="2023-12" db="EMBL/GenBank/DDBJ databases">
        <title>novel species in genus Nocarida.</title>
        <authorList>
            <person name="Li Z."/>
        </authorList>
    </citation>
    <scope>NUCLEOTIDE SEQUENCE [LARGE SCALE GENOMIC DNA]</scope>
    <source>
        <strain evidence="6 7">CDC186</strain>
    </source>
</reference>
<feature type="DNA-binding region" description="H-T-H motif" evidence="4">
    <location>
        <begin position="29"/>
        <end position="48"/>
    </location>
</feature>
<keyword evidence="1" id="KW-0805">Transcription regulation</keyword>
<organism evidence="6 7">
    <name type="scientific">Nocardia implantans</name>
    <dbReference type="NCBI Taxonomy" id="3108168"/>
    <lineage>
        <taxon>Bacteria</taxon>
        <taxon>Bacillati</taxon>
        <taxon>Actinomycetota</taxon>
        <taxon>Actinomycetes</taxon>
        <taxon>Mycobacteriales</taxon>
        <taxon>Nocardiaceae</taxon>
        <taxon>Nocardia</taxon>
    </lineage>
</organism>
<evidence type="ECO:0000256" key="3">
    <source>
        <dbReference type="ARBA" id="ARBA00023163"/>
    </source>
</evidence>
<evidence type="ECO:0000313" key="7">
    <source>
        <dbReference type="Proteomes" id="UP001348098"/>
    </source>
</evidence>
<keyword evidence="3" id="KW-0804">Transcription</keyword>
<accession>A0ABU6B3L4</accession>
<protein>
    <submittedName>
        <fullName evidence="6">Helix-turn-helix domain-containing protein</fullName>
    </submittedName>
</protein>
<gene>
    <name evidence="6" type="ORF">U3653_30435</name>
</gene>
<dbReference type="InterPro" id="IPR001647">
    <property type="entry name" value="HTH_TetR"/>
</dbReference>
<dbReference type="InterPro" id="IPR009057">
    <property type="entry name" value="Homeodomain-like_sf"/>
</dbReference>
<evidence type="ECO:0000256" key="2">
    <source>
        <dbReference type="ARBA" id="ARBA00023125"/>
    </source>
</evidence>